<sequence length="150" mass="17594">MCSLACSIDLHSLESKELLHVRKYSGYCLDTVIVTVLSDLRINQNVDNCTLIWKGRPQERLVECWIYEKAGKHLQLDLYVINNYGSSRDNHFIFSSGGWRRIIFEQFHVLLRDLRLNSHSLAKTEYGEIVNDKYDQPLYSMKKYESPHPI</sequence>
<accession>A0A976MCD0</accession>
<dbReference type="EMBL" id="CP056069">
    <property type="protein sequence ID" value="UKK00794.1"/>
    <property type="molecule type" value="Genomic_DNA"/>
</dbReference>
<proteinExistence type="predicted"/>
<name>A0A976MCD0_THEOR</name>
<dbReference type="AlphaFoldDB" id="A0A976MCD0"/>
<protein>
    <submittedName>
        <fullName evidence="1">Uncharacterized protein</fullName>
    </submittedName>
</protein>
<evidence type="ECO:0000313" key="2">
    <source>
        <dbReference type="Proteomes" id="UP000244811"/>
    </source>
</evidence>
<reference evidence="1" key="1">
    <citation type="submission" date="2022-07" db="EMBL/GenBank/DDBJ databases">
        <title>Evaluation of T. orientalis genome assembly methods using nanopore sequencing and analysis of variation between genomes.</title>
        <authorList>
            <person name="Yam J."/>
            <person name="Micallef M.L."/>
            <person name="Liu M."/>
            <person name="Djordjevic S.P."/>
            <person name="Bogema D.R."/>
            <person name="Jenkins C."/>
        </authorList>
    </citation>
    <scope>NUCLEOTIDE SEQUENCE</scope>
    <source>
        <strain evidence="1">Goon Nure</strain>
    </source>
</reference>
<evidence type="ECO:0000313" key="1">
    <source>
        <dbReference type="EMBL" id="UKK00794.1"/>
    </source>
</evidence>
<dbReference type="Proteomes" id="UP000244811">
    <property type="component" value="Chromosome 1"/>
</dbReference>
<gene>
    <name evidence="1" type="ORF">MACK_000868</name>
</gene>
<organism evidence="1 2">
    <name type="scientific">Theileria orientalis</name>
    <dbReference type="NCBI Taxonomy" id="68886"/>
    <lineage>
        <taxon>Eukaryota</taxon>
        <taxon>Sar</taxon>
        <taxon>Alveolata</taxon>
        <taxon>Apicomplexa</taxon>
        <taxon>Aconoidasida</taxon>
        <taxon>Piroplasmida</taxon>
        <taxon>Theileriidae</taxon>
        <taxon>Theileria</taxon>
    </lineage>
</organism>